<gene>
    <name evidence="2" type="ORF">CMC5_014270</name>
</gene>
<dbReference type="Gene3D" id="3.30.750.70">
    <property type="entry name" value="4-hydroxybutyrate coenzyme like domains"/>
    <property type="match status" value="1"/>
</dbReference>
<reference evidence="2 3" key="1">
    <citation type="submission" date="2015-07" db="EMBL/GenBank/DDBJ databases">
        <title>Genome analysis of myxobacterium Chondromyces crocatus Cm c5 reveals a high potential for natural compound synthesis and the genetic basis for the loss of fruiting body formation.</title>
        <authorList>
            <person name="Zaburannyi N."/>
            <person name="Bunk B."/>
            <person name="Maier J."/>
            <person name="Overmann J."/>
            <person name="Mueller R."/>
        </authorList>
    </citation>
    <scope>NUCLEOTIDE SEQUENCE [LARGE SCALE GENOMIC DNA]</scope>
    <source>
        <strain evidence="2 3">Cm c5</strain>
    </source>
</reference>
<dbReference type="OrthoDB" id="9801795at2"/>
<dbReference type="RefSeq" id="WP_050429685.1">
    <property type="nucleotide sequence ID" value="NZ_CP012159.1"/>
</dbReference>
<feature type="domain" description="Acetyl-CoA hydrolase/transferase C-terminal" evidence="1">
    <location>
        <begin position="445"/>
        <end position="609"/>
    </location>
</feature>
<dbReference type="PATRIC" id="fig|52.7.peg.1525"/>
<dbReference type="Pfam" id="PF13336">
    <property type="entry name" value="AcetylCoA_hyd_C"/>
    <property type="match status" value="1"/>
</dbReference>
<dbReference type="AlphaFoldDB" id="A0A0K1E8T9"/>
<dbReference type="GO" id="GO:0008775">
    <property type="term" value="F:acetate CoA-transferase activity"/>
    <property type="evidence" value="ECO:0007669"/>
    <property type="project" value="InterPro"/>
</dbReference>
<sequence>MAPVTQTRTPETLQDVDACVDAILDRVGRDVRIALPLGLGKPVELVNALYARACRDSTLQLTLLTALTLEPPTPAQGLEAALLQPFLDRVYDGVPRLDYAAAQTEGRLPPNVRVVEFFFRPGSRLRDARAQRDYISTNYTFAARDVFDQGCNVVAQMVARRDTPDGPRYSLSCNPDLGPDLVQRLRAAEAAGERKAAVVAVVNQHLPYFGRDAEAPVDMFDLVVDHPRYTTPLFSTPKTPVALADHAIGLHATALLRDGGTLQLGIGSLGDAVVHAALLRHRHPDRYRDALAATGALTAHAPLIERIGGLGPFERGLYGATEMFVDGFVHLLDAGILTRRVYDFRALQELVDEGHCDPRALTPDLLDALLERGVSQLRAEDFAPLQFHGVFTDAIRYDAGHLVHPDGDRIPANLADPGARAAIAARCLGTTLRRGVLLHGGFFLGPRAFYEALTTMPDDARDALCMTGVDKVNQLDLDPPLYRAQRRHARFINTAMMATLSGAVVSDGLDDGRVVSGVGGQYNFVAQAHQLPTGRSILLVRATRTPKAGDPQSNLVFAYAHCTIPRHLRDLVVTEYGIADLRGRTDSEVAKALLHIADSRFQPQLLAEAQRAGKIEPDYTIPEPHRHNTPDRLARALAPHAEHLPTFPLGTDFTDQELRLTRALERVKARAESTPKWHLLPAALRLPQRDEPQLRADLERIGLLRPTTLQDRITRGLLIDALRDP</sequence>
<evidence type="ECO:0000259" key="1">
    <source>
        <dbReference type="Pfam" id="PF13336"/>
    </source>
</evidence>
<dbReference type="InterPro" id="IPR038460">
    <property type="entry name" value="AcetylCoA_hyd_C_sf"/>
</dbReference>
<proteinExistence type="predicted"/>
<dbReference type="InterPro" id="IPR026888">
    <property type="entry name" value="AcetylCoA_hyd_C"/>
</dbReference>
<evidence type="ECO:0000313" key="2">
    <source>
        <dbReference type="EMBL" id="AKT37296.1"/>
    </source>
</evidence>
<protein>
    <recommendedName>
        <fullName evidence="1">Acetyl-CoA hydrolase/transferase C-terminal domain-containing protein</fullName>
    </recommendedName>
</protein>
<organism evidence="2 3">
    <name type="scientific">Chondromyces crocatus</name>
    <dbReference type="NCBI Taxonomy" id="52"/>
    <lineage>
        <taxon>Bacteria</taxon>
        <taxon>Pseudomonadati</taxon>
        <taxon>Myxococcota</taxon>
        <taxon>Polyangia</taxon>
        <taxon>Polyangiales</taxon>
        <taxon>Polyangiaceae</taxon>
        <taxon>Chondromyces</taxon>
    </lineage>
</organism>
<dbReference type="SUPFAM" id="SSF100950">
    <property type="entry name" value="NagB/RpiA/CoA transferase-like"/>
    <property type="match status" value="1"/>
</dbReference>
<dbReference type="Gene3D" id="3.40.1080.20">
    <property type="entry name" value="Acetyl-CoA hydrolase/transferase C-terminal domain"/>
    <property type="match status" value="1"/>
</dbReference>
<keyword evidence="3" id="KW-1185">Reference proteome</keyword>
<dbReference type="EMBL" id="CP012159">
    <property type="protein sequence ID" value="AKT37296.1"/>
    <property type="molecule type" value="Genomic_DNA"/>
</dbReference>
<dbReference type="GO" id="GO:0006083">
    <property type="term" value="P:acetate metabolic process"/>
    <property type="evidence" value="ECO:0007669"/>
    <property type="project" value="InterPro"/>
</dbReference>
<dbReference type="InterPro" id="IPR037171">
    <property type="entry name" value="NagB/RpiA_transferase-like"/>
</dbReference>
<dbReference type="PANTHER" id="PTHR21432:SF20">
    <property type="entry name" value="ACETYL-COA HYDROLASE"/>
    <property type="match status" value="1"/>
</dbReference>
<dbReference type="InterPro" id="IPR046433">
    <property type="entry name" value="ActCoA_hydro"/>
</dbReference>
<accession>A0A0K1E8T9</accession>
<evidence type="ECO:0000313" key="3">
    <source>
        <dbReference type="Proteomes" id="UP000067626"/>
    </source>
</evidence>
<name>A0A0K1E8T9_CHOCO</name>
<dbReference type="PANTHER" id="PTHR21432">
    <property type="entry name" value="ACETYL-COA HYDROLASE-RELATED"/>
    <property type="match status" value="1"/>
</dbReference>
<dbReference type="STRING" id="52.CMC5_014270"/>
<dbReference type="KEGG" id="ccro:CMC5_014270"/>
<dbReference type="Proteomes" id="UP000067626">
    <property type="component" value="Chromosome"/>
</dbReference>
<dbReference type="Gene3D" id="3.40.1080.10">
    <property type="entry name" value="Glutaconate Coenzyme A-transferase"/>
    <property type="match status" value="1"/>
</dbReference>